<accession>A0A0Q9YEI0</accession>
<evidence type="ECO:0000256" key="1">
    <source>
        <dbReference type="SAM" id="SignalP"/>
    </source>
</evidence>
<reference evidence="2" key="1">
    <citation type="submission" date="2015-09" db="EMBL/GenBank/DDBJ databases">
        <title>Draft Genome Sequences of Two Novel Amoeba-resistant Intranuclear Bacteria, Candidatus Berkiella cookevillensis and Candidatus Berkiella aquae.</title>
        <authorList>
            <person name="Mehari Y.T."/>
            <person name="Arivett B.A."/>
            <person name="Farone A.L."/>
            <person name="Gunderson J.H."/>
            <person name="Farone M.B."/>
        </authorList>
    </citation>
    <scope>NUCLEOTIDE SEQUENCE [LARGE SCALE GENOMIC DNA]</scope>
    <source>
        <strain evidence="2">HT99</strain>
    </source>
</reference>
<evidence type="ECO:0000313" key="3">
    <source>
        <dbReference type="EMBL" id="MCS5711642.1"/>
    </source>
</evidence>
<dbReference type="AlphaFoldDB" id="A0A0Q9YEI0"/>
<feature type="chain" id="PRO_5043129624" description="DUF2059 domain-containing protein" evidence="1">
    <location>
        <begin position="23"/>
        <end position="306"/>
    </location>
</feature>
<name>A0A0Q9YEI0_9GAMM</name>
<feature type="signal peptide" evidence="1">
    <location>
        <begin position="1"/>
        <end position="22"/>
    </location>
</feature>
<comment type="caution">
    <text evidence="2">The sequence shown here is derived from an EMBL/GenBank/DDBJ whole genome shotgun (WGS) entry which is preliminary data.</text>
</comment>
<dbReference type="STRING" id="295108.HT99x_02898"/>
<protein>
    <recommendedName>
        <fullName evidence="5">DUF2059 domain-containing protein</fullName>
    </recommendedName>
</protein>
<organism evidence="2">
    <name type="scientific">Candidatus Berkiella aquae</name>
    <dbReference type="NCBI Taxonomy" id="295108"/>
    <lineage>
        <taxon>Bacteria</taxon>
        <taxon>Pseudomonadati</taxon>
        <taxon>Pseudomonadota</taxon>
        <taxon>Gammaproteobacteria</taxon>
        <taxon>Candidatus Berkiellales</taxon>
        <taxon>Candidatus Berkiellaceae</taxon>
        <taxon>Candidatus Berkiella</taxon>
    </lineage>
</organism>
<reference evidence="3" key="2">
    <citation type="journal article" date="2016" name="Genome Announc.">
        <title>Draft Genome Sequences of Two Novel Amoeba-Resistant Intranuclear Bacteria, 'Candidatus Berkiella cookevillensis' and 'Candidatus Berkiella aquae'.</title>
        <authorList>
            <person name="Mehari Y.T."/>
            <person name="Arivett B.A."/>
            <person name="Farone A.L."/>
            <person name="Gunderson J.H."/>
            <person name="Farone M.B."/>
        </authorList>
    </citation>
    <scope>NUCLEOTIDE SEQUENCE</scope>
    <source>
        <strain evidence="3">HT99</strain>
    </source>
</reference>
<dbReference type="RefSeq" id="WP_075067488.1">
    <property type="nucleotide sequence ID" value="NZ_LKAJ02000001.1"/>
</dbReference>
<proteinExistence type="predicted"/>
<dbReference type="Proteomes" id="UP000051497">
    <property type="component" value="Unassembled WGS sequence"/>
</dbReference>
<dbReference type="EMBL" id="LKAJ02000001">
    <property type="protein sequence ID" value="MCS5711642.1"/>
    <property type="molecule type" value="Genomic_DNA"/>
</dbReference>
<evidence type="ECO:0000313" key="4">
    <source>
        <dbReference type="Proteomes" id="UP000051497"/>
    </source>
</evidence>
<dbReference type="EMBL" id="LKAJ01000018">
    <property type="protein sequence ID" value="KRG18908.1"/>
    <property type="molecule type" value="Genomic_DNA"/>
</dbReference>
<sequence length="306" mass="35939">MKKLTKLLSMFIFLVFTLSAYASRYDSLAIAEQLVEKVNLDNLAIEVIIQSASSMTSSQDEKKSVIEFMDIVKEVYVDDIRKEVAKALIENYSDEELRTITKHFENSSINRCFNAYYKMFLSGENRGKEEKQRFGKNIKLLKDYANGKTHRPPKYLKHNHFGKKYKDDNVLKMLMLMDGLKGNSVVAYDKWAQNRKTEEISMMIDLHPELKKYSKELDKLYDATFDTFVHYWLLKENKNLTENDFFVTASALENNESFRRFFIEIYSVPKTMHESLMKKYRLMKKLEKSSSAKNDVSVDNIITYQV</sequence>
<evidence type="ECO:0008006" key="5">
    <source>
        <dbReference type="Google" id="ProtNLM"/>
    </source>
</evidence>
<gene>
    <name evidence="3" type="ORF">HT99x_009345</name>
    <name evidence="2" type="ORF">HT99x_02898</name>
</gene>
<keyword evidence="1" id="KW-0732">Signal</keyword>
<keyword evidence="4" id="KW-1185">Reference proteome</keyword>
<evidence type="ECO:0000313" key="2">
    <source>
        <dbReference type="EMBL" id="KRG18908.1"/>
    </source>
</evidence>
<reference evidence="3" key="3">
    <citation type="submission" date="2021-06" db="EMBL/GenBank/DDBJ databases">
        <title>Genomic Description and Analysis of Intracellular Bacteria, Candidatus Berkiella cookevillensis and Candidatus Berkiella aquae.</title>
        <authorList>
            <person name="Kidane D.T."/>
            <person name="Mehari Y.T."/>
            <person name="Rice F.C."/>
            <person name="Arivett B.A."/>
            <person name="Farone A.L."/>
            <person name="Berk S.G."/>
            <person name="Farone M.B."/>
        </authorList>
    </citation>
    <scope>NUCLEOTIDE SEQUENCE</scope>
    <source>
        <strain evidence="3">HT99</strain>
    </source>
</reference>